<dbReference type="GO" id="GO:0051537">
    <property type="term" value="F:2 iron, 2 sulfur cluster binding"/>
    <property type="evidence" value="ECO:0007669"/>
    <property type="project" value="UniProtKB-KW"/>
</dbReference>
<dbReference type="Gene3D" id="2.40.30.10">
    <property type="entry name" value="Translation factors"/>
    <property type="match status" value="1"/>
</dbReference>
<gene>
    <name evidence="5" type="ORF">G1H19_09055</name>
</gene>
<evidence type="ECO:0000313" key="6">
    <source>
        <dbReference type="Proteomes" id="UP000470470"/>
    </source>
</evidence>
<organism evidence="5 6">
    <name type="scientific">Goekera deserti</name>
    <dbReference type="NCBI Taxonomy" id="2497753"/>
    <lineage>
        <taxon>Bacteria</taxon>
        <taxon>Bacillati</taxon>
        <taxon>Actinomycetota</taxon>
        <taxon>Actinomycetes</taxon>
        <taxon>Geodermatophilales</taxon>
        <taxon>Geodermatophilaceae</taxon>
        <taxon>Goekera</taxon>
    </lineage>
</organism>
<comment type="caution">
    <text evidence="5">The sequence shown here is derived from an EMBL/GenBank/DDBJ whole genome shotgun (WGS) entry which is preliminary data.</text>
</comment>
<dbReference type="InterPro" id="IPR039261">
    <property type="entry name" value="FNR_nucleotide-bd"/>
</dbReference>
<evidence type="ECO:0000256" key="1">
    <source>
        <dbReference type="ARBA" id="ARBA00001974"/>
    </source>
</evidence>
<dbReference type="SUPFAM" id="SSF52343">
    <property type="entry name" value="Ferredoxin reductase-like, C-terminal NADP-linked domain"/>
    <property type="match status" value="1"/>
</dbReference>
<evidence type="ECO:0000256" key="3">
    <source>
        <dbReference type="ARBA" id="ARBA00023014"/>
    </source>
</evidence>
<dbReference type="InterPro" id="IPR017938">
    <property type="entry name" value="Riboflavin_synthase-like_b-brl"/>
</dbReference>
<dbReference type="GO" id="GO:0016491">
    <property type="term" value="F:oxidoreductase activity"/>
    <property type="evidence" value="ECO:0007669"/>
    <property type="project" value="InterPro"/>
</dbReference>
<keyword evidence="2" id="KW-0479">Metal-binding</keyword>
<keyword evidence="2" id="KW-0001">2Fe-2S</keyword>
<evidence type="ECO:0000256" key="2">
    <source>
        <dbReference type="ARBA" id="ARBA00022714"/>
    </source>
</evidence>
<comment type="cofactor">
    <cofactor evidence="1">
        <name>FAD</name>
        <dbReference type="ChEBI" id="CHEBI:57692"/>
    </cofactor>
</comment>
<evidence type="ECO:0000313" key="5">
    <source>
        <dbReference type="EMBL" id="NEL54145.1"/>
    </source>
</evidence>
<dbReference type="AlphaFoldDB" id="A0A7K3WCE6"/>
<dbReference type="Pfam" id="PF00970">
    <property type="entry name" value="FAD_binding_6"/>
    <property type="match status" value="1"/>
</dbReference>
<evidence type="ECO:0000259" key="4">
    <source>
        <dbReference type="PROSITE" id="PS51384"/>
    </source>
</evidence>
<dbReference type="PANTHER" id="PTHR47354">
    <property type="entry name" value="NADH OXIDOREDUCTASE HCR"/>
    <property type="match status" value="1"/>
</dbReference>
<feature type="domain" description="FAD-binding FR-type" evidence="4">
    <location>
        <begin position="1"/>
        <end position="88"/>
    </location>
</feature>
<accession>A0A7K3WCE6</accession>
<keyword evidence="2" id="KW-0408">Iron</keyword>
<dbReference type="SUPFAM" id="SSF63380">
    <property type="entry name" value="Riboflavin synthase domain-like"/>
    <property type="match status" value="1"/>
</dbReference>
<reference evidence="5 6" key="1">
    <citation type="submission" date="2020-02" db="EMBL/GenBank/DDBJ databases">
        <title>The whole genome sequence of CPCC 205119.</title>
        <authorList>
            <person name="Jiang Z."/>
        </authorList>
    </citation>
    <scope>NUCLEOTIDE SEQUENCE [LARGE SCALE GENOMIC DNA]</scope>
    <source>
        <strain evidence="5 6">CPCC 205119</strain>
    </source>
</reference>
<name>A0A7K3WCE6_9ACTN</name>
<protein>
    <submittedName>
        <fullName evidence="5">Oxidoreductase</fullName>
    </submittedName>
</protein>
<dbReference type="PRINTS" id="PR00406">
    <property type="entry name" value="CYTB5RDTASE"/>
</dbReference>
<dbReference type="EMBL" id="JAAGWK010000010">
    <property type="protein sequence ID" value="NEL54145.1"/>
    <property type="molecule type" value="Genomic_DNA"/>
</dbReference>
<dbReference type="PROSITE" id="PS51384">
    <property type="entry name" value="FAD_FR"/>
    <property type="match status" value="1"/>
</dbReference>
<dbReference type="InterPro" id="IPR017927">
    <property type="entry name" value="FAD-bd_FR_type"/>
</dbReference>
<dbReference type="Proteomes" id="UP000470470">
    <property type="component" value="Unassembled WGS sequence"/>
</dbReference>
<dbReference type="PANTHER" id="PTHR47354:SF5">
    <property type="entry name" value="PROTEIN RFBI"/>
    <property type="match status" value="1"/>
</dbReference>
<dbReference type="InterPro" id="IPR008333">
    <property type="entry name" value="Cbr1-like_FAD-bd_dom"/>
</dbReference>
<keyword evidence="6" id="KW-1185">Reference proteome</keyword>
<proteinExistence type="predicted"/>
<sequence length="213" mass="22076">MARGVQLRLDVADRVDHLPGQHYVVRLTAPDGYTAQRSYSVASAPSDPLLELFVERLDDGEVSGYLADVVEPGDELEVRGPIGGWFAWDGVSPALLVGGGSGVVPLVAMVRHAVDTGRTDLLRVAAAGRTRAGLPYADELVSAGAVLALSGEATGVRPASRLTAADLVPLWEPGQTAFVCGSTAFVGAATRLLTDDLGMPASAVRVEQFGPSG</sequence>
<keyword evidence="3" id="KW-0411">Iron-sulfur</keyword>
<dbReference type="Gene3D" id="3.40.50.80">
    <property type="entry name" value="Nucleotide-binding domain of ferredoxin-NADP reductase (FNR) module"/>
    <property type="match status" value="1"/>
</dbReference>
<dbReference type="InterPro" id="IPR050415">
    <property type="entry name" value="MRET"/>
</dbReference>